<dbReference type="InterPro" id="IPR025746">
    <property type="entry name" value="PilX_N_dom"/>
</dbReference>
<organism evidence="3 5">
    <name type="scientific">Billgrantia kenyensis</name>
    <dbReference type="NCBI Taxonomy" id="321266"/>
    <lineage>
        <taxon>Bacteria</taxon>
        <taxon>Pseudomonadati</taxon>
        <taxon>Pseudomonadota</taxon>
        <taxon>Gammaproteobacteria</taxon>
        <taxon>Oceanospirillales</taxon>
        <taxon>Halomonadaceae</taxon>
        <taxon>Billgrantia</taxon>
    </lineage>
</organism>
<reference evidence="4 6" key="1">
    <citation type="submission" date="2020-05" db="EMBL/GenBank/DDBJ databases">
        <title>Comparative genomic analysis of denitrifying bacteria from Halomonas genus.</title>
        <authorList>
            <person name="Wang L."/>
            <person name="Shao Z."/>
        </authorList>
    </citation>
    <scope>NUCLEOTIDE SEQUENCE [LARGE SCALE GENOMIC DNA]</scope>
    <source>
        <strain evidence="4 6">DSM 17331</strain>
    </source>
</reference>
<comment type="caution">
    <text evidence="3">The sequence shown here is derived from an EMBL/GenBank/DDBJ whole genome shotgun (WGS) entry which is preliminary data.</text>
</comment>
<feature type="domain" description="DUF7305" evidence="2">
    <location>
        <begin position="419"/>
        <end position="551"/>
    </location>
</feature>
<accession>A0A7W0AEQ1</accession>
<dbReference type="Pfam" id="PF14341">
    <property type="entry name" value="PilX_N"/>
    <property type="match status" value="1"/>
</dbReference>
<reference evidence="3 5" key="2">
    <citation type="submission" date="2020-07" db="EMBL/GenBank/DDBJ databases">
        <title>Identification of Halomonas strains.</title>
        <authorList>
            <person name="Xiao Z."/>
            <person name="Shen J."/>
        </authorList>
    </citation>
    <scope>NUCLEOTIDE SEQUENCE [LARGE SCALE GENOMIC DNA]</scope>
    <source>
        <strain evidence="3 5">DSM 17331</strain>
    </source>
</reference>
<gene>
    <name evidence="3" type="ORF">H1D44_16935</name>
    <name evidence="4" type="ORF">HOP48_17185</name>
</gene>
<dbReference type="EMBL" id="JACEFT010000027">
    <property type="protein sequence ID" value="MBA2780576.1"/>
    <property type="molecule type" value="Genomic_DNA"/>
</dbReference>
<dbReference type="Proteomes" id="UP000814353">
    <property type="component" value="Unassembled WGS sequence"/>
</dbReference>
<evidence type="ECO:0000313" key="3">
    <source>
        <dbReference type="EMBL" id="MBA2780576.1"/>
    </source>
</evidence>
<dbReference type="RefSeq" id="WP_181516174.1">
    <property type="nucleotide sequence ID" value="NZ_JABFUB010000019.1"/>
</dbReference>
<evidence type="ECO:0000313" key="6">
    <source>
        <dbReference type="Proteomes" id="UP000814353"/>
    </source>
</evidence>
<protein>
    <recommendedName>
        <fullName evidence="7">Type 4 fimbrial biogenesis protein PilX N-terminal domain-containing protein</fullName>
    </recommendedName>
</protein>
<keyword evidence="6" id="KW-1185">Reference proteome</keyword>
<dbReference type="Proteomes" id="UP000518091">
    <property type="component" value="Unassembled WGS sequence"/>
</dbReference>
<feature type="domain" description="Type 4 fimbrial biogenesis protein PilX N-terminal" evidence="1">
    <location>
        <begin position="5"/>
        <end position="51"/>
    </location>
</feature>
<dbReference type="Pfam" id="PF23981">
    <property type="entry name" value="DUF7305"/>
    <property type="match status" value="1"/>
</dbReference>
<name>A0A7W0AEQ1_9GAMM</name>
<proteinExistence type="predicted"/>
<dbReference type="EMBL" id="JABFUB010000019">
    <property type="protein sequence ID" value="MCG6663269.1"/>
    <property type="molecule type" value="Genomic_DNA"/>
</dbReference>
<evidence type="ECO:0000313" key="4">
    <source>
        <dbReference type="EMBL" id="MCG6663269.1"/>
    </source>
</evidence>
<evidence type="ECO:0000259" key="1">
    <source>
        <dbReference type="Pfam" id="PF14341"/>
    </source>
</evidence>
<evidence type="ECO:0000259" key="2">
    <source>
        <dbReference type="Pfam" id="PF23981"/>
    </source>
</evidence>
<dbReference type="AlphaFoldDB" id="A0A7W0AEQ1"/>
<sequence>MKQQRGAALVVVLSMLAMSLMLGLSGMQSSLIDERLAGNYRAASLAQMGAERAVAEAWGVGGSLLHKDDFDDALDLSVSELFEYNWQQFSNLVGVSLDVCEDEDEDDVNCRFYLLQETNNFYIVGMGAVDDGRAAVSELVFVEVYLGGEAGPFSDGVVGCEGVELRGSGRVDSYSSYPDFPDGIADGPQAYDPNNHNSNASVRTLDGGDVKLQGHSPIFGNVSSDRDVIAVGSAPIEGDIRANRDVRLDGNNTFDGNAQAVGDVIVNSGKITGDAFANANITFNNWGGEIQGNAQYGGDIFFTSRGEDHVGGQHANEDPQIQEQPQEPCDPLGIRDLVDGFSLVNNGPLDVGANQNPVLSEAGFVGNGGGEQGGNDDSLEIGSVDFLEGRPGQTAMRFSKLDIGSNGSLTIGEPDHPQHIVMVVDGDVNVSGGGDGLVIAEGSTLTLVVGGSVHLQGGVDIRGAGVVTPWTDSNGEQQLVPSLGIYSTADQNDLGNQAGVRLRGNTDMYATVYAPFADVSVGGSGNLFGSVRGRTAEFFGSGGMHYDEALGRVASDSGGETGDGQFRVLSWR</sequence>
<evidence type="ECO:0000313" key="5">
    <source>
        <dbReference type="Proteomes" id="UP000518091"/>
    </source>
</evidence>
<evidence type="ECO:0008006" key="7">
    <source>
        <dbReference type="Google" id="ProtNLM"/>
    </source>
</evidence>
<dbReference type="InterPro" id="IPR055729">
    <property type="entry name" value="DUF7305"/>
</dbReference>